<organism evidence="9 10">
    <name type="scientific">Theileria equi strain WA</name>
    <dbReference type="NCBI Taxonomy" id="1537102"/>
    <lineage>
        <taxon>Eukaryota</taxon>
        <taxon>Sar</taxon>
        <taxon>Alveolata</taxon>
        <taxon>Apicomplexa</taxon>
        <taxon>Aconoidasida</taxon>
        <taxon>Piroplasmida</taxon>
        <taxon>Theileriidae</taxon>
        <taxon>Theileria</taxon>
    </lineage>
</organism>
<dbReference type="InterPro" id="IPR016024">
    <property type="entry name" value="ARM-type_fold"/>
</dbReference>
<comment type="similarity">
    <text evidence="2">Belongs to the exportin family.</text>
</comment>
<dbReference type="PANTHER" id="PTHR11223">
    <property type="entry name" value="EXPORTIN 1/5"/>
    <property type="match status" value="1"/>
</dbReference>
<dbReference type="GeneID" id="15803830"/>
<protein>
    <recommendedName>
        <fullName evidence="7">Exportin-1</fullName>
    </recommendedName>
</protein>
<dbReference type="InterPro" id="IPR041235">
    <property type="entry name" value="Exp1_repeat_2"/>
</dbReference>
<dbReference type="EMBL" id="CP001669">
    <property type="protein sequence ID" value="AFZ79048.1"/>
    <property type="molecule type" value="Genomic_DNA"/>
</dbReference>
<dbReference type="SMART" id="SM00913">
    <property type="entry name" value="IBN_N"/>
    <property type="match status" value="1"/>
</dbReference>
<evidence type="ECO:0000256" key="7">
    <source>
        <dbReference type="ARBA" id="ARBA00073514"/>
    </source>
</evidence>
<evidence type="ECO:0000256" key="3">
    <source>
        <dbReference type="ARBA" id="ARBA00022448"/>
    </source>
</evidence>
<dbReference type="KEGG" id="beq:BEWA_018930"/>
<sequence>MQQNNMAYSDPYLLLDRSRAFDDDMVALLDKVIQAMFDGISAENRETAHKILEEFKSIPDSWKHVALILSKSSNVNTKFFALQVLQICIQSRWNILPPEERAGIKQYVSEFVIKLSMDDEVCNKEKHFLTKMNECLIQIVKKEWPDRWPNFISEICKASHVSQNICENNMRLLNMLSEEIFDFGEDSMESRKVKKLASTMTAEFREIYNVCLFVLNSFIQSPEVIRPSLVTQTLVCLAHFLKWIPYGYIFEVYVHNNVSVILIDLLLDHFWDPVIYRIECTKCITEIASLSLQGHELHSFSPRIASMWPKLVAKISQLPTTSMQYDDPKKVPQSMRLFWETFYMQLSLCLTNFLRNFQESVIEKIPDSKDSLLFILERLVSISDINHEETFKITVDFWHHFSYQIFKELKDNEKKVAAEHGMLVNDGSTHTFNPAMINLNQRSDTLRYRVFETILIEAQKVLIKKMAKPQEIYIMYDTDSREVVREYNPNTAEIALYNKMKSTQIYLTNMLQQKTEQIMKEILKREMEYANVTGRCESWDPTALNRLCYTVGSVTSTLEESFEKQFLVWIIKCLLSICEIKVAIGDKAIVASNIMYVVGQYPQFLKTNWRFLSTVLNKLFEFMRETFPGVQQMACETFLKITSSCKKVIASQSDGNVPYIQELIRTNHTMTSVLDEKLILWFYESVGNVISAADINSRGNFIEDLMSQCNNEWNTLISNIDSDSQNANFYNVEVSRSIIQILKINNRVAKSTGFAFTKQLLYLYPSMIKIYGLYTQFIQHSVQQYGVTCFKHNNVNMLHLAKRSMIHLIETYITNIPSGVIKTFCNNKHENSMDDDIDFDMSADNTKYSEIIKQLLDSIIDNIMLDYKMEFVEIRDHEVLCMTSSMIEKLGNSGVLALPRIFENVFDCTLDMMKENFHAYPDHRESFYDLLHKATKHCFGGLLILPNERLGSFVMSLIWAFKHEHPAVSEKGLLIVLEFLRNLVILHNKTTHSPGTISPLVSFCGAYYYLLLKEILGVLTDTLHKSGFRLQTQILKLLIKFIESELVNDPAQNLTSISVMRYLVDLIGRSFNSLHTKQIDTFVVDLFNYASGVPNDLDEPGPADPSARFQTHVRDFLLSLKEFAGSGEEFEMIFEKDRQDAIQRARNIEMKKNQLTTKEVVLN</sequence>
<dbReference type="GO" id="GO:0005634">
    <property type="term" value="C:nucleus"/>
    <property type="evidence" value="ECO:0007669"/>
    <property type="project" value="UniProtKB-SubCell"/>
</dbReference>
<dbReference type="Pfam" id="PF08767">
    <property type="entry name" value="CRM1_C"/>
    <property type="match status" value="1"/>
</dbReference>
<dbReference type="OrthoDB" id="27218at2759"/>
<dbReference type="GO" id="GO:0051028">
    <property type="term" value="P:mRNA transport"/>
    <property type="evidence" value="ECO:0007669"/>
    <property type="project" value="UniProtKB-KW"/>
</dbReference>
<accession>L0AUY2</accession>
<dbReference type="InterPro" id="IPR040485">
    <property type="entry name" value="XPO1_repeat_3"/>
</dbReference>
<proteinExistence type="inferred from homology"/>
<dbReference type="FunFam" id="1.25.10.10:FF:001255">
    <property type="entry name" value="Exportin 1"/>
    <property type="match status" value="1"/>
</dbReference>
<dbReference type="InterPro" id="IPR014877">
    <property type="entry name" value="XPO1_C_dom"/>
</dbReference>
<dbReference type="RefSeq" id="XP_004828714.1">
    <property type="nucleotide sequence ID" value="XM_004828657.1"/>
</dbReference>
<feature type="domain" description="Importin N-terminal" evidence="8">
    <location>
        <begin position="48"/>
        <end position="114"/>
    </location>
</feature>
<evidence type="ECO:0000259" key="8">
    <source>
        <dbReference type="PROSITE" id="PS50166"/>
    </source>
</evidence>
<dbReference type="GO" id="GO:0005049">
    <property type="term" value="F:nuclear export signal receptor activity"/>
    <property type="evidence" value="ECO:0007669"/>
    <property type="project" value="InterPro"/>
</dbReference>
<dbReference type="eggNOG" id="KOG2020">
    <property type="taxonomic scope" value="Eukaryota"/>
</dbReference>
<evidence type="ECO:0000256" key="5">
    <source>
        <dbReference type="ARBA" id="ARBA00022927"/>
    </source>
</evidence>
<keyword evidence="5" id="KW-0653">Protein transport</keyword>
<dbReference type="PANTHER" id="PTHR11223:SF2">
    <property type="entry name" value="EXPORTIN-1"/>
    <property type="match status" value="1"/>
</dbReference>
<dbReference type="PROSITE" id="PS50166">
    <property type="entry name" value="IMPORTIN_B_NT"/>
    <property type="match status" value="1"/>
</dbReference>
<dbReference type="Gene3D" id="1.25.10.10">
    <property type="entry name" value="Leucine-rich Repeat Variant"/>
    <property type="match status" value="1"/>
</dbReference>
<dbReference type="VEuPathDB" id="PiroplasmaDB:BEWA_018930"/>
<name>L0AUY2_THEEQ</name>
<dbReference type="GO" id="GO:0005737">
    <property type="term" value="C:cytoplasm"/>
    <property type="evidence" value="ECO:0007669"/>
    <property type="project" value="TreeGrafter"/>
</dbReference>
<comment type="subcellular location">
    <subcellularLocation>
        <location evidence="1">Nucleus</location>
    </subcellularLocation>
</comment>
<dbReference type="STRING" id="1537102.L0AUY2"/>
<evidence type="ECO:0000313" key="10">
    <source>
        <dbReference type="Proteomes" id="UP000031512"/>
    </source>
</evidence>
<evidence type="ECO:0000256" key="4">
    <source>
        <dbReference type="ARBA" id="ARBA00022816"/>
    </source>
</evidence>
<dbReference type="Pfam" id="PF18784">
    <property type="entry name" value="CRM1_repeat_2"/>
    <property type="match status" value="1"/>
</dbReference>
<keyword evidence="3" id="KW-0813">Transport</keyword>
<dbReference type="Pfam" id="PF03810">
    <property type="entry name" value="IBN_N"/>
    <property type="match status" value="1"/>
</dbReference>
<dbReference type="GO" id="GO:0000055">
    <property type="term" value="P:ribosomal large subunit export from nucleus"/>
    <property type="evidence" value="ECO:0007669"/>
    <property type="project" value="TreeGrafter"/>
</dbReference>
<dbReference type="InterPro" id="IPR013598">
    <property type="entry name" value="Exportin-1/Importin-b-like"/>
</dbReference>
<evidence type="ECO:0000256" key="1">
    <source>
        <dbReference type="ARBA" id="ARBA00004123"/>
    </source>
</evidence>
<dbReference type="Pfam" id="PF08389">
    <property type="entry name" value="Xpo1"/>
    <property type="match status" value="1"/>
</dbReference>
<dbReference type="AlphaFoldDB" id="L0AUY2"/>
<keyword evidence="10" id="KW-1185">Reference proteome</keyword>
<dbReference type="InterPro" id="IPR001494">
    <property type="entry name" value="Importin-beta_N"/>
</dbReference>
<dbReference type="Pfam" id="PF18787">
    <property type="entry name" value="CRM1_repeat_3"/>
    <property type="match status" value="1"/>
</dbReference>
<gene>
    <name evidence="9" type="ORF">BEWA_018930</name>
</gene>
<dbReference type="GO" id="GO:0031267">
    <property type="term" value="F:small GTPase binding"/>
    <property type="evidence" value="ECO:0007669"/>
    <property type="project" value="InterPro"/>
</dbReference>
<evidence type="ECO:0000313" key="9">
    <source>
        <dbReference type="EMBL" id="AFZ79048.1"/>
    </source>
</evidence>
<dbReference type="GO" id="GO:0006611">
    <property type="term" value="P:protein export from nucleus"/>
    <property type="evidence" value="ECO:0007669"/>
    <property type="project" value="InterPro"/>
</dbReference>
<dbReference type="GO" id="GO:0000056">
    <property type="term" value="P:ribosomal small subunit export from nucleus"/>
    <property type="evidence" value="ECO:0007669"/>
    <property type="project" value="TreeGrafter"/>
</dbReference>
<dbReference type="InterPro" id="IPR045065">
    <property type="entry name" value="XPO1/5"/>
</dbReference>
<dbReference type="InterPro" id="IPR011989">
    <property type="entry name" value="ARM-like"/>
</dbReference>
<reference evidence="9 10" key="1">
    <citation type="journal article" date="2012" name="BMC Genomics">
        <title>Comparative genomic analysis and phylogenetic position of Theileria equi.</title>
        <authorList>
            <person name="Kappmeyer L.S."/>
            <person name="Thiagarajan M."/>
            <person name="Herndon D.R."/>
            <person name="Ramsay J.D."/>
            <person name="Caler E."/>
            <person name="Djikeng A."/>
            <person name="Gillespie J.J."/>
            <person name="Lau A.O."/>
            <person name="Roalson E.H."/>
            <person name="Silva J.C."/>
            <person name="Silva M.G."/>
            <person name="Suarez C.E."/>
            <person name="Ueti M.W."/>
            <person name="Nene V.M."/>
            <person name="Mealey R.H."/>
            <person name="Knowles D.P."/>
            <person name="Brayton K.A."/>
        </authorList>
    </citation>
    <scope>NUCLEOTIDE SEQUENCE [LARGE SCALE GENOMIC DNA]</scope>
    <source>
        <strain evidence="9 10">WA</strain>
    </source>
</reference>
<dbReference type="SUPFAM" id="SSF48371">
    <property type="entry name" value="ARM repeat"/>
    <property type="match status" value="1"/>
</dbReference>
<dbReference type="SMART" id="SM01102">
    <property type="entry name" value="CRM1_C"/>
    <property type="match status" value="1"/>
</dbReference>
<keyword evidence="6" id="KW-0539">Nucleus</keyword>
<evidence type="ECO:0000256" key="6">
    <source>
        <dbReference type="ARBA" id="ARBA00023242"/>
    </source>
</evidence>
<dbReference type="Proteomes" id="UP000031512">
    <property type="component" value="Chromosome 1"/>
</dbReference>
<evidence type="ECO:0000256" key="2">
    <source>
        <dbReference type="ARBA" id="ARBA00009466"/>
    </source>
</evidence>
<keyword evidence="4" id="KW-0509">mRNA transport</keyword>